<feature type="compositionally biased region" description="Pro residues" evidence="1">
    <location>
        <begin position="61"/>
        <end position="79"/>
    </location>
</feature>
<proteinExistence type="predicted"/>
<feature type="region of interest" description="Disordered" evidence="1">
    <location>
        <begin position="29"/>
        <end position="79"/>
    </location>
</feature>
<evidence type="ECO:0000313" key="3">
    <source>
        <dbReference type="Proteomes" id="UP001500253"/>
    </source>
</evidence>
<evidence type="ECO:0008006" key="4">
    <source>
        <dbReference type="Google" id="ProtNLM"/>
    </source>
</evidence>
<dbReference type="RefSeq" id="WP_346175588.1">
    <property type="nucleotide sequence ID" value="NZ_BAAASD010000014.1"/>
</dbReference>
<dbReference type="SUPFAM" id="SSF51445">
    <property type="entry name" value="(Trans)glycosidases"/>
    <property type="match status" value="1"/>
</dbReference>
<dbReference type="PANTHER" id="PTHR42976:SF1">
    <property type="entry name" value="GH18 DOMAIN-CONTAINING PROTEIN-RELATED"/>
    <property type="match status" value="1"/>
</dbReference>
<protein>
    <recommendedName>
        <fullName evidence="4">Chitinase</fullName>
    </recommendedName>
</protein>
<dbReference type="Proteomes" id="UP001500253">
    <property type="component" value="Unassembled WGS sequence"/>
</dbReference>
<feature type="region of interest" description="Disordered" evidence="1">
    <location>
        <begin position="341"/>
        <end position="361"/>
    </location>
</feature>
<evidence type="ECO:0000256" key="1">
    <source>
        <dbReference type="SAM" id="MobiDB-lite"/>
    </source>
</evidence>
<dbReference type="Gene3D" id="3.20.20.80">
    <property type="entry name" value="Glycosidases"/>
    <property type="match status" value="1"/>
</dbReference>
<organism evidence="2 3">
    <name type="scientific">Streptomyces cuspidosporus</name>
    <dbReference type="NCBI Taxonomy" id="66882"/>
    <lineage>
        <taxon>Bacteria</taxon>
        <taxon>Bacillati</taxon>
        <taxon>Actinomycetota</taxon>
        <taxon>Actinomycetes</taxon>
        <taxon>Kitasatosporales</taxon>
        <taxon>Streptomycetaceae</taxon>
        <taxon>Streptomyces</taxon>
    </lineage>
</organism>
<comment type="caution">
    <text evidence="2">The sequence shown here is derived from an EMBL/GenBank/DDBJ whole genome shotgun (WGS) entry which is preliminary data.</text>
</comment>
<evidence type="ECO:0000313" key="2">
    <source>
        <dbReference type="EMBL" id="GAA2347384.1"/>
    </source>
</evidence>
<accession>A0ABP5T840</accession>
<name>A0ABP5T840_9ACTN</name>
<dbReference type="EMBL" id="BAAASD010000014">
    <property type="protein sequence ID" value="GAA2347384.1"/>
    <property type="molecule type" value="Genomic_DNA"/>
</dbReference>
<dbReference type="CDD" id="cd06543">
    <property type="entry name" value="GH18_PF-ChiA-like"/>
    <property type="match status" value="1"/>
</dbReference>
<dbReference type="InterPro" id="IPR052750">
    <property type="entry name" value="GH18_Chitinase"/>
</dbReference>
<sequence>MRALSTPRLGGYTTLAATLCAAIAVWAGGERPPPPPATPSAHSPTSARPSAPAAPSVLAPPSAPPRPPAPARPSAPPPARPGAPFVPYVSAWAATGYDMAAAAARGVKEFALGFVVAGRGCAPVWDGGIPLADRALMARIAAARRAGGDVRVSFGGAGSRELATICPGVPQLAAAYAAVIDRYGFTKADFDIEGPALADPVSATRRARAIAWLQRARPDLDVSFTLPAMPWGLTDDSSALLANARAQGVAVSGVNIMAMNYGGEHTGDMGRYAVQAAINAHGRIRGVLGLSEAAAWKTLTVTPMIGVNDVSGEVFTLKDAAVLARFAAAKGIGRLSMWSAERDRPCPPRATTPRPAPTCSGVAQRPGAFEAILTG</sequence>
<keyword evidence="3" id="KW-1185">Reference proteome</keyword>
<reference evidence="3" key="1">
    <citation type="journal article" date="2019" name="Int. J. Syst. Evol. Microbiol.">
        <title>The Global Catalogue of Microorganisms (GCM) 10K type strain sequencing project: providing services to taxonomists for standard genome sequencing and annotation.</title>
        <authorList>
            <consortium name="The Broad Institute Genomics Platform"/>
            <consortium name="The Broad Institute Genome Sequencing Center for Infectious Disease"/>
            <person name="Wu L."/>
            <person name="Ma J."/>
        </authorList>
    </citation>
    <scope>NUCLEOTIDE SEQUENCE [LARGE SCALE GENOMIC DNA]</scope>
    <source>
        <strain evidence="3">JCM 4316</strain>
    </source>
</reference>
<gene>
    <name evidence="2" type="ORF">GCM10010246_37700</name>
</gene>
<feature type="compositionally biased region" description="Pro residues" evidence="1">
    <location>
        <begin position="347"/>
        <end position="356"/>
    </location>
</feature>
<dbReference type="InterPro" id="IPR017853">
    <property type="entry name" value="GH"/>
</dbReference>
<feature type="compositionally biased region" description="Low complexity" evidence="1">
    <location>
        <begin position="39"/>
        <end position="60"/>
    </location>
</feature>
<dbReference type="PANTHER" id="PTHR42976">
    <property type="entry name" value="BIFUNCTIONAL CHITINASE/LYSOZYME-RELATED"/>
    <property type="match status" value="1"/>
</dbReference>